<feature type="signal peptide" evidence="10">
    <location>
        <begin position="1"/>
        <end position="39"/>
    </location>
</feature>
<comment type="similarity">
    <text evidence="4">Belongs to the FlgH family.</text>
</comment>
<evidence type="ECO:0000256" key="1">
    <source>
        <dbReference type="ARBA" id="ARBA00002591"/>
    </source>
</evidence>
<keyword evidence="7" id="KW-0975">Bacterial flagellum</keyword>
<accession>A0A5C6FGZ0</accession>
<evidence type="ECO:0000256" key="4">
    <source>
        <dbReference type="ARBA" id="ARBA00006929"/>
    </source>
</evidence>
<feature type="compositionally biased region" description="Polar residues" evidence="9">
    <location>
        <begin position="188"/>
        <end position="200"/>
    </location>
</feature>
<name>A0A5C6FGZ0_9BACT</name>
<evidence type="ECO:0000256" key="3">
    <source>
        <dbReference type="ARBA" id="ARBA00004442"/>
    </source>
</evidence>
<dbReference type="PANTHER" id="PTHR34933">
    <property type="entry name" value="FLAGELLAR L-RING PROTEIN"/>
    <property type="match status" value="1"/>
</dbReference>
<reference evidence="11 12" key="1">
    <citation type="submission" date="2019-02" db="EMBL/GenBank/DDBJ databases">
        <title>Deep-cultivation of Planctomycetes and their phenomic and genomic characterization uncovers novel biology.</title>
        <authorList>
            <person name="Wiegand S."/>
            <person name="Jogler M."/>
            <person name="Boedeker C."/>
            <person name="Pinto D."/>
            <person name="Vollmers J."/>
            <person name="Rivas-Marin E."/>
            <person name="Kohn T."/>
            <person name="Peeters S.H."/>
            <person name="Heuer A."/>
            <person name="Rast P."/>
            <person name="Oberbeckmann S."/>
            <person name="Bunk B."/>
            <person name="Jeske O."/>
            <person name="Meyerdierks A."/>
            <person name="Storesund J.E."/>
            <person name="Kallscheuer N."/>
            <person name="Luecker S."/>
            <person name="Lage O.M."/>
            <person name="Pohl T."/>
            <person name="Merkel B.J."/>
            <person name="Hornburger P."/>
            <person name="Mueller R.-W."/>
            <person name="Bruemmer F."/>
            <person name="Labrenz M."/>
            <person name="Spormann A.M."/>
            <person name="Op Den Camp H."/>
            <person name="Overmann J."/>
            <person name="Amann R."/>
            <person name="Jetten M.S.M."/>
            <person name="Mascher T."/>
            <person name="Medema M.H."/>
            <person name="Devos D.P."/>
            <person name="Kaster A.-K."/>
            <person name="Ovreas L."/>
            <person name="Rohde M."/>
            <person name="Galperin M.Y."/>
            <person name="Jogler C."/>
        </authorList>
    </citation>
    <scope>NUCLEOTIDE SEQUENCE [LARGE SCALE GENOMIC DNA]</scope>
    <source>
        <strain evidence="11 12">Poly51</strain>
    </source>
</reference>
<organism evidence="11 12">
    <name type="scientific">Rubripirellula tenax</name>
    <dbReference type="NCBI Taxonomy" id="2528015"/>
    <lineage>
        <taxon>Bacteria</taxon>
        <taxon>Pseudomonadati</taxon>
        <taxon>Planctomycetota</taxon>
        <taxon>Planctomycetia</taxon>
        <taxon>Pirellulales</taxon>
        <taxon>Pirellulaceae</taxon>
        <taxon>Rubripirellula</taxon>
    </lineage>
</organism>
<dbReference type="Proteomes" id="UP000318288">
    <property type="component" value="Unassembled WGS sequence"/>
</dbReference>
<comment type="subcellular location">
    <subcellularLocation>
        <location evidence="2">Bacterial flagellum basal body</location>
    </subcellularLocation>
    <subcellularLocation>
        <location evidence="3">Cell outer membrane</location>
    </subcellularLocation>
</comment>
<sequence length="295" mass="32685" precursor="true">MDPVRISSMNERIFRKRIVLAWIAVAAFASLAMSQPAAAQNSSLMHAPMPPAAMLPRPAGGPPSITAMGELNANPLAPAPTNPGDASTRETAPRQYSAGERMPGSYSERPLVMIDRASWTFQPAPPVRVFQKNDVVTIRVDELTRVMADGAANQRKQTLYEAILTDWIKLSNFRLRPDPQGNGDPTIATESNTNYRAQSSIQSRESMTFNIAATVVDIRPNGLLVLEARKAIRNNDNLWETSLTGVCRAQDIAPDNVVLSKDLIDLEIRKEDQGHLRDGYKRGWLARWIDRVKPF</sequence>
<dbReference type="GO" id="GO:0071973">
    <property type="term" value="P:bacterial-type flagellum-dependent cell motility"/>
    <property type="evidence" value="ECO:0007669"/>
    <property type="project" value="InterPro"/>
</dbReference>
<gene>
    <name evidence="11" type="primary">flgH</name>
    <name evidence="11" type="ORF">Poly51_01160</name>
</gene>
<dbReference type="PANTHER" id="PTHR34933:SF1">
    <property type="entry name" value="FLAGELLAR L-RING PROTEIN"/>
    <property type="match status" value="1"/>
</dbReference>
<keyword evidence="8" id="KW-0998">Cell outer membrane</keyword>
<evidence type="ECO:0000256" key="5">
    <source>
        <dbReference type="ARBA" id="ARBA00022729"/>
    </source>
</evidence>
<evidence type="ECO:0000256" key="7">
    <source>
        <dbReference type="ARBA" id="ARBA00023143"/>
    </source>
</evidence>
<keyword evidence="12" id="KW-1185">Reference proteome</keyword>
<dbReference type="Pfam" id="PF02107">
    <property type="entry name" value="FlgH"/>
    <property type="match status" value="1"/>
</dbReference>
<keyword evidence="5 10" id="KW-0732">Signal</keyword>
<evidence type="ECO:0000256" key="2">
    <source>
        <dbReference type="ARBA" id="ARBA00004117"/>
    </source>
</evidence>
<feature type="region of interest" description="Disordered" evidence="9">
    <location>
        <begin position="178"/>
        <end position="200"/>
    </location>
</feature>
<comment type="caution">
    <text evidence="11">The sequence shown here is derived from an EMBL/GenBank/DDBJ whole genome shotgun (WGS) entry which is preliminary data.</text>
</comment>
<dbReference type="GO" id="GO:0003774">
    <property type="term" value="F:cytoskeletal motor activity"/>
    <property type="evidence" value="ECO:0007669"/>
    <property type="project" value="InterPro"/>
</dbReference>
<evidence type="ECO:0000256" key="10">
    <source>
        <dbReference type="SAM" id="SignalP"/>
    </source>
</evidence>
<protein>
    <submittedName>
        <fullName evidence="11">Flagellar L-ring protein</fullName>
    </submittedName>
</protein>
<feature type="chain" id="PRO_5022703936" evidence="10">
    <location>
        <begin position="40"/>
        <end position="295"/>
    </location>
</feature>
<keyword evidence="6" id="KW-0472">Membrane</keyword>
<proteinExistence type="inferred from homology"/>
<dbReference type="GO" id="GO:0009279">
    <property type="term" value="C:cell outer membrane"/>
    <property type="evidence" value="ECO:0007669"/>
    <property type="project" value="UniProtKB-SubCell"/>
</dbReference>
<keyword evidence="11" id="KW-0966">Cell projection</keyword>
<dbReference type="AlphaFoldDB" id="A0A5C6FGZ0"/>
<dbReference type="EMBL" id="SJPW01000001">
    <property type="protein sequence ID" value="TWU59843.1"/>
    <property type="molecule type" value="Genomic_DNA"/>
</dbReference>
<evidence type="ECO:0000313" key="11">
    <source>
        <dbReference type="EMBL" id="TWU59843.1"/>
    </source>
</evidence>
<comment type="function">
    <text evidence="1">Assembles around the rod to form the L-ring and probably protects the motor/basal body from shearing forces during rotation.</text>
</comment>
<evidence type="ECO:0000256" key="9">
    <source>
        <dbReference type="SAM" id="MobiDB-lite"/>
    </source>
</evidence>
<dbReference type="GO" id="GO:0009427">
    <property type="term" value="C:bacterial-type flagellum basal body, distal rod, L ring"/>
    <property type="evidence" value="ECO:0007669"/>
    <property type="project" value="InterPro"/>
</dbReference>
<dbReference type="InterPro" id="IPR000527">
    <property type="entry name" value="Flag_Lring"/>
</dbReference>
<evidence type="ECO:0000313" key="12">
    <source>
        <dbReference type="Proteomes" id="UP000318288"/>
    </source>
</evidence>
<evidence type="ECO:0000256" key="8">
    <source>
        <dbReference type="ARBA" id="ARBA00023237"/>
    </source>
</evidence>
<evidence type="ECO:0000256" key="6">
    <source>
        <dbReference type="ARBA" id="ARBA00023136"/>
    </source>
</evidence>
<keyword evidence="11" id="KW-0969">Cilium</keyword>
<keyword evidence="11" id="KW-0282">Flagellum</keyword>
<feature type="region of interest" description="Disordered" evidence="9">
    <location>
        <begin position="54"/>
        <end position="104"/>
    </location>
</feature>